<dbReference type="GO" id="GO:0009307">
    <property type="term" value="P:DNA restriction-modification system"/>
    <property type="evidence" value="ECO:0007669"/>
    <property type="project" value="UniProtKB-KW"/>
</dbReference>
<keyword evidence="3" id="KW-0238">DNA-binding</keyword>
<dbReference type="SUPFAM" id="SSF116734">
    <property type="entry name" value="DNA methylase specificity domain"/>
    <property type="match status" value="2"/>
</dbReference>
<dbReference type="PANTHER" id="PTHR30408:SF12">
    <property type="entry name" value="TYPE I RESTRICTION ENZYME MJAVIII SPECIFICITY SUBUNIT"/>
    <property type="match status" value="1"/>
</dbReference>
<dbReference type="KEGG" id="sinu:IMZ28_07020"/>
<dbReference type="GO" id="GO:0004519">
    <property type="term" value="F:endonuclease activity"/>
    <property type="evidence" value="ECO:0007669"/>
    <property type="project" value="UniProtKB-KW"/>
</dbReference>
<dbReference type="Pfam" id="PF01420">
    <property type="entry name" value="Methylase_S"/>
    <property type="match status" value="2"/>
</dbReference>
<dbReference type="Proteomes" id="UP000595074">
    <property type="component" value="Chromosome"/>
</dbReference>
<feature type="domain" description="Type I restriction modification DNA specificity" evidence="5">
    <location>
        <begin position="8"/>
        <end position="177"/>
    </location>
</feature>
<keyword evidence="2" id="KW-0680">Restriction system</keyword>
<keyword evidence="6" id="KW-0378">Hydrolase</keyword>
<keyword evidence="7" id="KW-1185">Reference proteome</keyword>
<evidence type="ECO:0000313" key="6">
    <source>
        <dbReference type="EMBL" id="QOR61204.1"/>
    </source>
</evidence>
<evidence type="ECO:0000256" key="2">
    <source>
        <dbReference type="ARBA" id="ARBA00022747"/>
    </source>
</evidence>
<dbReference type="PANTHER" id="PTHR30408">
    <property type="entry name" value="TYPE-1 RESTRICTION ENZYME ECOKI SPECIFICITY PROTEIN"/>
    <property type="match status" value="1"/>
</dbReference>
<name>A0A7M1S1U8_9BACT</name>
<dbReference type="EMBL" id="CP063164">
    <property type="protein sequence ID" value="QOR61204.1"/>
    <property type="molecule type" value="Genomic_DNA"/>
</dbReference>
<evidence type="ECO:0000259" key="5">
    <source>
        <dbReference type="Pfam" id="PF01420"/>
    </source>
</evidence>
<keyword evidence="6" id="KW-0255">Endonuclease</keyword>
<reference evidence="6 7" key="1">
    <citation type="submission" date="2020-10" db="EMBL/GenBank/DDBJ databases">
        <title>The genome of sulfurovum sp.</title>
        <authorList>
            <person name="Xie S."/>
            <person name="Shao Z."/>
            <person name="Jiang L."/>
        </authorList>
    </citation>
    <scope>NUCLEOTIDE SEQUENCE [LARGE SCALE GENOMIC DNA]</scope>
    <source>
        <strain evidence="6 7">ST-419</strain>
    </source>
</reference>
<feature type="coiled-coil region" evidence="4">
    <location>
        <begin position="361"/>
        <end position="388"/>
    </location>
</feature>
<evidence type="ECO:0000313" key="7">
    <source>
        <dbReference type="Proteomes" id="UP000595074"/>
    </source>
</evidence>
<dbReference type="AlphaFoldDB" id="A0A7M1S1U8"/>
<dbReference type="RefSeq" id="WP_197547877.1">
    <property type="nucleotide sequence ID" value="NZ_CP063164.1"/>
</dbReference>
<dbReference type="InterPro" id="IPR052021">
    <property type="entry name" value="Type-I_RS_S_subunit"/>
</dbReference>
<dbReference type="CDD" id="cd17273">
    <property type="entry name" value="RMtype1_S_EcoJA69PI-TRD1-CR1_like"/>
    <property type="match status" value="1"/>
</dbReference>
<dbReference type="InterPro" id="IPR000055">
    <property type="entry name" value="Restrct_endonuc_typeI_TRD"/>
</dbReference>
<evidence type="ECO:0000256" key="1">
    <source>
        <dbReference type="ARBA" id="ARBA00010923"/>
    </source>
</evidence>
<feature type="domain" description="Type I restriction modification DNA specificity" evidence="5">
    <location>
        <begin position="207"/>
        <end position="379"/>
    </location>
</feature>
<dbReference type="REBASE" id="451489">
    <property type="entry name" value="S.Ssp419ORF7025P"/>
</dbReference>
<dbReference type="GO" id="GO:0003677">
    <property type="term" value="F:DNA binding"/>
    <property type="evidence" value="ECO:0007669"/>
    <property type="project" value="UniProtKB-KW"/>
</dbReference>
<comment type="similarity">
    <text evidence="1">Belongs to the type-I restriction system S methylase family.</text>
</comment>
<evidence type="ECO:0000256" key="3">
    <source>
        <dbReference type="ARBA" id="ARBA00023125"/>
    </source>
</evidence>
<dbReference type="InterPro" id="IPR044946">
    <property type="entry name" value="Restrct_endonuc_typeI_TRD_sf"/>
</dbReference>
<organism evidence="6 7">
    <name type="scientific">Sulfurovum indicum</name>
    <dbReference type="NCBI Taxonomy" id="2779528"/>
    <lineage>
        <taxon>Bacteria</taxon>
        <taxon>Pseudomonadati</taxon>
        <taxon>Campylobacterota</taxon>
        <taxon>Epsilonproteobacteria</taxon>
        <taxon>Campylobacterales</taxon>
        <taxon>Sulfurovaceae</taxon>
        <taxon>Sulfurovum</taxon>
    </lineage>
</organism>
<proteinExistence type="inferred from homology"/>
<dbReference type="Gene3D" id="3.90.220.20">
    <property type="entry name" value="DNA methylase specificity domains"/>
    <property type="match status" value="2"/>
</dbReference>
<protein>
    <submittedName>
        <fullName evidence="6">Restriction endonuclease subunit S</fullName>
    </submittedName>
</protein>
<sequence>MSELYVLPEGWEWKKLGDITTLIGGGTPKRNNNEYWENGTIIWLSPTDLGGIGEIVDVDISKDKITELGLAKSSARLLPIGTVLYSSRATIGKIAINSIEVSTNQGFTNFICNDDLLNKYLAYVLNRFTPEITLLSNSTTFKEVSKTSLKAFKIPFPPLQEQKRIVAKLDSLFAKIDQAIALHQQNIDEAEALMGSVLNEVFGELEERYEKKVLKDIVTKLGDGLHGTPKYDETGDYYFINGANLLDNKIFIKDNTKKINKSEYEKYKKDLNDKTVLVSINGTIGNVALYNHEKCVLGKSACYFNLKDNIDKFYIVYVVKNGDFQQYIRENATGSTINNVSLKTMREYPVIIPPLKTQQKTVQYLDQLSQKTEKLKQVQQEKMQHLKDLKASILDRAFRGEL</sequence>
<evidence type="ECO:0000256" key="4">
    <source>
        <dbReference type="SAM" id="Coils"/>
    </source>
</evidence>
<keyword evidence="6" id="KW-0540">Nuclease</keyword>
<accession>A0A7M1S1U8</accession>
<keyword evidence="4" id="KW-0175">Coiled coil</keyword>
<gene>
    <name evidence="6" type="ORF">IMZ28_07020</name>
</gene>